<dbReference type="EMBL" id="CACSLK010027792">
    <property type="protein sequence ID" value="CAA0829956.1"/>
    <property type="molecule type" value="Genomic_DNA"/>
</dbReference>
<feature type="compositionally biased region" description="Polar residues" evidence="1">
    <location>
        <begin position="50"/>
        <end position="59"/>
    </location>
</feature>
<evidence type="ECO:0000313" key="3">
    <source>
        <dbReference type="Proteomes" id="UP001153555"/>
    </source>
</evidence>
<reference evidence="2" key="1">
    <citation type="submission" date="2019-12" db="EMBL/GenBank/DDBJ databases">
        <authorList>
            <person name="Scholes J."/>
        </authorList>
    </citation>
    <scope>NUCLEOTIDE SEQUENCE</scope>
</reference>
<evidence type="ECO:0000313" key="2">
    <source>
        <dbReference type="EMBL" id="CAA0829956.1"/>
    </source>
</evidence>
<feature type="non-terminal residue" evidence="2">
    <location>
        <position position="92"/>
    </location>
</feature>
<feature type="region of interest" description="Disordered" evidence="1">
    <location>
        <begin position="39"/>
        <end position="67"/>
    </location>
</feature>
<comment type="caution">
    <text evidence="2">The sequence shown here is derived from an EMBL/GenBank/DDBJ whole genome shotgun (WGS) entry which is preliminary data.</text>
</comment>
<proteinExistence type="predicted"/>
<protein>
    <submittedName>
        <fullName evidence="2">Uncharacterized protein</fullName>
    </submittedName>
</protein>
<gene>
    <name evidence="2" type="ORF">SHERM_02161</name>
</gene>
<accession>A0A9N7RGR8</accession>
<dbReference type="AlphaFoldDB" id="A0A9N7RGR8"/>
<name>A0A9N7RGR8_STRHE</name>
<organism evidence="2 3">
    <name type="scientific">Striga hermonthica</name>
    <name type="common">Purple witchweed</name>
    <name type="synonym">Buchnera hermonthica</name>
    <dbReference type="NCBI Taxonomy" id="68872"/>
    <lineage>
        <taxon>Eukaryota</taxon>
        <taxon>Viridiplantae</taxon>
        <taxon>Streptophyta</taxon>
        <taxon>Embryophyta</taxon>
        <taxon>Tracheophyta</taxon>
        <taxon>Spermatophyta</taxon>
        <taxon>Magnoliopsida</taxon>
        <taxon>eudicotyledons</taxon>
        <taxon>Gunneridae</taxon>
        <taxon>Pentapetalae</taxon>
        <taxon>asterids</taxon>
        <taxon>lamiids</taxon>
        <taxon>Lamiales</taxon>
        <taxon>Orobanchaceae</taxon>
        <taxon>Buchnereae</taxon>
        <taxon>Striga</taxon>
    </lineage>
</organism>
<sequence length="92" mass="9923">SSRVNIAEIMEHLEECNRSLRASVAPIPEKDDIESLATPSLPLEHPSVGQPCTLSSEASFPTMGAPSERHQEVLASTQEALASLASIIEEFH</sequence>
<dbReference type="Proteomes" id="UP001153555">
    <property type="component" value="Unassembled WGS sequence"/>
</dbReference>
<evidence type="ECO:0000256" key="1">
    <source>
        <dbReference type="SAM" id="MobiDB-lite"/>
    </source>
</evidence>
<feature type="non-terminal residue" evidence="2">
    <location>
        <position position="1"/>
    </location>
</feature>
<keyword evidence="3" id="KW-1185">Reference proteome</keyword>